<protein>
    <submittedName>
        <fullName evidence="1">Uncharacterized protein</fullName>
    </submittedName>
</protein>
<dbReference type="AlphaFoldDB" id="A0A820EU67"/>
<evidence type="ECO:0000313" key="1">
    <source>
        <dbReference type="EMBL" id="CAF4254180.1"/>
    </source>
</evidence>
<organism evidence="1 2">
    <name type="scientific">Rotaria magnacalcarata</name>
    <dbReference type="NCBI Taxonomy" id="392030"/>
    <lineage>
        <taxon>Eukaryota</taxon>
        <taxon>Metazoa</taxon>
        <taxon>Spiralia</taxon>
        <taxon>Gnathifera</taxon>
        <taxon>Rotifera</taxon>
        <taxon>Eurotatoria</taxon>
        <taxon>Bdelloidea</taxon>
        <taxon>Philodinida</taxon>
        <taxon>Philodinidae</taxon>
        <taxon>Rotaria</taxon>
    </lineage>
</organism>
<comment type="caution">
    <text evidence="1">The sequence shown here is derived from an EMBL/GenBank/DDBJ whole genome shotgun (WGS) entry which is preliminary data.</text>
</comment>
<name>A0A820EU67_9BILA</name>
<reference evidence="1" key="1">
    <citation type="submission" date="2021-02" db="EMBL/GenBank/DDBJ databases">
        <authorList>
            <person name="Nowell W R."/>
        </authorList>
    </citation>
    <scope>NUCLEOTIDE SEQUENCE</scope>
</reference>
<accession>A0A820EU67</accession>
<sequence>MAHQSLSIGPFTPHSIFFSQTYSPLLYHKQALVPDQIIQEAGAPEWVFQLWELAFGSRNQKLYVKFYFYFLLIYSEC</sequence>
<dbReference type="EMBL" id="CAJOBF010008367">
    <property type="protein sequence ID" value="CAF4254180.1"/>
    <property type="molecule type" value="Genomic_DNA"/>
</dbReference>
<dbReference type="Proteomes" id="UP000663842">
    <property type="component" value="Unassembled WGS sequence"/>
</dbReference>
<gene>
    <name evidence="1" type="ORF">UXM345_LOCUS30903</name>
</gene>
<evidence type="ECO:0000313" key="2">
    <source>
        <dbReference type="Proteomes" id="UP000663842"/>
    </source>
</evidence>
<proteinExistence type="predicted"/>
<feature type="non-terminal residue" evidence="1">
    <location>
        <position position="1"/>
    </location>
</feature>